<evidence type="ECO:0000256" key="2">
    <source>
        <dbReference type="ARBA" id="ARBA00010519"/>
    </source>
</evidence>
<feature type="transmembrane region" description="Helical" evidence="11">
    <location>
        <begin position="58"/>
        <end position="84"/>
    </location>
</feature>
<dbReference type="InterPro" id="IPR039428">
    <property type="entry name" value="NUOK/Mnh_C1-like"/>
</dbReference>
<keyword evidence="7" id="KW-0520">NAD</keyword>
<evidence type="ECO:0000256" key="4">
    <source>
        <dbReference type="ARBA" id="ARBA00022692"/>
    </source>
</evidence>
<evidence type="ECO:0000256" key="5">
    <source>
        <dbReference type="ARBA" id="ARBA00022967"/>
    </source>
</evidence>
<evidence type="ECO:0000256" key="7">
    <source>
        <dbReference type="ARBA" id="ARBA00023027"/>
    </source>
</evidence>
<protein>
    <recommendedName>
        <fullName evidence="3">NADH-ubiquinone oxidoreductase chain 4L</fullName>
    </recommendedName>
    <alternativeName>
        <fullName evidence="9">NADH dehydrogenase subunit 4L</fullName>
    </alternativeName>
</protein>
<dbReference type="EMBL" id="KT215855">
    <property type="protein sequence ID" value="APF47543.1"/>
    <property type="molecule type" value="Genomic_DNA"/>
</dbReference>
<dbReference type="GO" id="GO:0016020">
    <property type="term" value="C:membrane"/>
    <property type="evidence" value="ECO:0007669"/>
    <property type="project" value="UniProtKB-SubCell"/>
</dbReference>
<comment type="subcellular location">
    <subcellularLocation>
        <location evidence="1">Membrane</location>
        <topology evidence="1">Multi-pass membrane protein</topology>
    </subcellularLocation>
</comment>
<evidence type="ECO:0000256" key="3">
    <source>
        <dbReference type="ARBA" id="ARBA00016612"/>
    </source>
</evidence>
<geneLocation type="mitochondrion" evidence="12"/>
<evidence type="ECO:0000313" key="12">
    <source>
        <dbReference type="EMBL" id="APF47543.1"/>
    </source>
</evidence>
<comment type="similarity">
    <text evidence="2">Belongs to the complex I subunit 4L family.</text>
</comment>
<dbReference type="GO" id="GO:0008137">
    <property type="term" value="F:NADH dehydrogenase (ubiquinone) activity"/>
    <property type="evidence" value="ECO:0007669"/>
    <property type="project" value="UniProtKB-EC"/>
</dbReference>
<proteinExistence type="inferred from homology"/>
<keyword evidence="12" id="KW-0496">Mitochondrion</keyword>
<reference evidence="12" key="1">
    <citation type="submission" date="2015-06" db="EMBL/GenBank/DDBJ databases">
        <title>Fornicia albalata mitochondrion, partial genome.</title>
        <authorList>
            <person name="Song S.N."/>
            <person name="Chen X.X."/>
        </authorList>
    </citation>
    <scope>NUCLEOTIDE SEQUENCE</scope>
</reference>
<evidence type="ECO:0000256" key="8">
    <source>
        <dbReference type="ARBA" id="ARBA00023136"/>
    </source>
</evidence>
<feature type="transmembrane region" description="Helical" evidence="11">
    <location>
        <begin position="30"/>
        <end position="52"/>
    </location>
</feature>
<dbReference type="Gene3D" id="1.10.287.3510">
    <property type="match status" value="1"/>
</dbReference>
<keyword evidence="8 11" id="KW-0472">Membrane</keyword>
<evidence type="ECO:0000256" key="9">
    <source>
        <dbReference type="ARBA" id="ARBA00031586"/>
    </source>
</evidence>
<evidence type="ECO:0000256" key="11">
    <source>
        <dbReference type="SAM" id="Phobius"/>
    </source>
</evidence>
<keyword evidence="6 11" id="KW-1133">Transmembrane helix</keyword>
<evidence type="ECO:0000256" key="10">
    <source>
        <dbReference type="ARBA" id="ARBA00049551"/>
    </source>
</evidence>
<dbReference type="AlphaFoldDB" id="A0A6F8ASY0"/>
<dbReference type="Pfam" id="PF00420">
    <property type="entry name" value="Oxidored_q2"/>
    <property type="match status" value="1"/>
</dbReference>
<comment type="catalytic activity">
    <reaction evidence="10">
        <text>a ubiquinone + NADH + 5 H(+)(in) = a ubiquinol + NAD(+) + 4 H(+)(out)</text>
        <dbReference type="Rhea" id="RHEA:29091"/>
        <dbReference type="Rhea" id="RHEA-COMP:9565"/>
        <dbReference type="Rhea" id="RHEA-COMP:9566"/>
        <dbReference type="ChEBI" id="CHEBI:15378"/>
        <dbReference type="ChEBI" id="CHEBI:16389"/>
        <dbReference type="ChEBI" id="CHEBI:17976"/>
        <dbReference type="ChEBI" id="CHEBI:57540"/>
        <dbReference type="ChEBI" id="CHEBI:57945"/>
        <dbReference type="EC" id="7.1.1.2"/>
    </reaction>
</comment>
<feature type="transmembrane region" description="Helical" evidence="11">
    <location>
        <begin position="6"/>
        <end position="23"/>
    </location>
</feature>
<evidence type="ECO:0000256" key="1">
    <source>
        <dbReference type="ARBA" id="ARBA00004141"/>
    </source>
</evidence>
<gene>
    <name evidence="12" type="primary">ND4L</name>
</gene>
<organism evidence="12">
    <name type="scientific">Fornicia albalata</name>
    <dbReference type="NCBI Taxonomy" id="1911503"/>
    <lineage>
        <taxon>Eukaryota</taxon>
        <taxon>Metazoa</taxon>
        <taxon>Ecdysozoa</taxon>
        <taxon>Arthropoda</taxon>
        <taxon>Hexapoda</taxon>
        <taxon>Insecta</taxon>
        <taxon>Pterygota</taxon>
        <taxon>Neoptera</taxon>
        <taxon>Endopterygota</taxon>
        <taxon>Hymenoptera</taxon>
        <taxon>Apocrita</taxon>
        <taxon>Ichneumonoidea</taxon>
        <taxon>Braconidae</taxon>
        <taxon>Microgastrinae</taxon>
        <taxon>Fornicia</taxon>
    </lineage>
</organism>
<keyword evidence="4 11" id="KW-0812">Transmembrane</keyword>
<name>A0A6F8ASY0_9HYME</name>
<accession>A0A6F8ASY0</accession>
<sequence length="100" mass="12115">MYMLNLYLNLSVFMILIFLFMFSNYYKKHLLVGLMSLEFIMLTIFMFIYMYLMYLELSIYFMCLFLVIMVCESILGLTILVYMVRKIGNDYVKMLNLLII</sequence>
<keyword evidence="5" id="KW-1278">Translocase</keyword>
<evidence type="ECO:0000256" key="6">
    <source>
        <dbReference type="ARBA" id="ARBA00022989"/>
    </source>
</evidence>